<dbReference type="NCBIfam" id="NF003661">
    <property type="entry name" value="PRK05291.1-3"/>
    <property type="match status" value="1"/>
</dbReference>
<proteinExistence type="inferred from homology"/>
<protein>
    <submittedName>
        <fullName evidence="9">tRNA modification GTPase GTPBP3, mitochondrial</fullName>
    </submittedName>
</protein>
<comment type="caution">
    <text evidence="9">The sequence shown here is derived from an EMBL/GenBank/DDBJ whole genome shotgun (WGS) entry which is preliminary data.</text>
</comment>
<dbReference type="InterPro" id="IPR006073">
    <property type="entry name" value="GTP-bd"/>
</dbReference>
<dbReference type="Pfam" id="PF12631">
    <property type="entry name" value="MnmE_helical"/>
    <property type="match status" value="1"/>
</dbReference>
<sequence length="568" mass="60925">MDHCGPRRTRGRGGDSFPMLSSCVREAVRQRWGVGLLQLRAHRLQETASRCAASTVFALSSGQGKCGVGVVRVSGDQASSALTCMTRPASLPQPRSATLRRIVHPATGEALDRGLALWFPGPHSFTGEDSCELHIHGGPAVIAAVLAALGTLPGYIPAQPGDFTKRAFYHGKLDLTRVEGLGDLIHAETEAQRRQALQQMEGALSQLYTGWRHSLLQCRASLEAYIDFSEDENIEEGVVGEVMIRLQQLVLDLQHHLSDSRRGERLRSGLQLAILGQPNVGKSSLLNALTQRPAAIVSPIPGTTRDVVQTLVDLGGYPVVLSDTAGLRAAMDPVESEGVSRALARADSADVAIVVLEAPDVLSAVRSETFVWSEYLRSHLIELGIIKRNEFSEASPEWIENDYFLTVINKMDLIDEENKALIQSVVENSCCLVSLKTQEGFQTFLEQLGVLCGCVCDMGTAENPTLTQARHRTHIAACLETLQLVLQNGDLTGDLGGAPSPALGDLGGVSSPPLVPQGEGHNLLQAEDTVVVAAFLLHLAAASLGHVTGHISSEDVLDQIFSAFCIGK</sequence>
<reference evidence="9" key="1">
    <citation type="submission" date="2020-07" db="EMBL/GenBank/DDBJ databases">
        <title>The High-quality genome of the commercially important snow crab, Chionoecetes opilio.</title>
        <authorList>
            <person name="Jeong J.-H."/>
            <person name="Ryu S."/>
        </authorList>
    </citation>
    <scope>NUCLEOTIDE SEQUENCE</scope>
    <source>
        <strain evidence="9">MADBK_172401_WGS</strain>
        <tissue evidence="9">Digestive gland</tissue>
    </source>
</reference>
<comment type="subcellular location">
    <subcellularLocation>
        <location evidence="1">Mitochondrion</location>
    </subcellularLocation>
</comment>
<evidence type="ECO:0000256" key="2">
    <source>
        <dbReference type="ARBA" id="ARBA00011043"/>
    </source>
</evidence>
<dbReference type="InterPro" id="IPR027368">
    <property type="entry name" value="MnmE_dom2"/>
</dbReference>
<dbReference type="SUPFAM" id="SSF52540">
    <property type="entry name" value="P-loop containing nucleoside triphosphate hydrolases"/>
    <property type="match status" value="1"/>
</dbReference>
<feature type="domain" description="G" evidence="6">
    <location>
        <begin position="272"/>
        <end position="366"/>
    </location>
</feature>
<dbReference type="InterPro" id="IPR018948">
    <property type="entry name" value="GTP-bd_TrmE_N"/>
</dbReference>
<dbReference type="Gene3D" id="3.30.1360.120">
    <property type="entry name" value="Probable tRNA modification gtpase trme, domain 1"/>
    <property type="match status" value="1"/>
</dbReference>
<gene>
    <name evidence="9" type="primary">gtpbp3</name>
    <name evidence="9" type="ORF">GWK47_034640</name>
</gene>
<accession>A0A8J5CZU8</accession>
<dbReference type="InterPro" id="IPR005225">
    <property type="entry name" value="Small_GTP-bd"/>
</dbReference>
<evidence type="ECO:0000256" key="4">
    <source>
        <dbReference type="ARBA" id="ARBA00022741"/>
    </source>
</evidence>
<evidence type="ECO:0000256" key="5">
    <source>
        <dbReference type="ARBA" id="ARBA00023134"/>
    </source>
</evidence>
<dbReference type="EMBL" id="JACEEZ010003402">
    <property type="protein sequence ID" value="KAG0727444.1"/>
    <property type="molecule type" value="Genomic_DNA"/>
</dbReference>
<dbReference type="Pfam" id="PF10396">
    <property type="entry name" value="TrmE_N"/>
    <property type="match status" value="1"/>
</dbReference>
<feature type="domain" description="MnmE helical" evidence="8">
    <location>
        <begin position="175"/>
        <end position="488"/>
    </location>
</feature>
<dbReference type="PANTHER" id="PTHR42714:SF2">
    <property type="entry name" value="TRNA MODIFICATION GTPASE GTPBP3, MITOCHONDRIAL"/>
    <property type="match status" value="1"/>
</dbReference>
<evidence type="ECO:0000313" key="9">
    <source>
        <dbReference type="EMBL" id="KAG0727444.1"/>
    </source>
</evidence>
<comment type="similarity">
    <text evidence="2">Belongs to the TRAFAC class TrmE-Era-EngA-EngB-Septin-like GTPase superfamily. TrmE GTPase family.</text>
</comment>
<keyword evidence="10" id="KW-1185">Reference proteome</keyword>
<dbReference type="CDD" id="cd14858">
    <property type="entry name" value="TrmE_N"/>
    <property type="match status" value="1"/>
</dbReference>
<dbReference type="CDD" id="cd04164">
    <property type="entry name" value="trmE"/>
    <property type="match status" value="1"/>
</dbReference>
<dbReference type="GO" id="GO:0003924">
    <property type="term" value="F:GTPase activity"/>
    <property type="evidence" value="ECO:0007669"/>
    <property type="project" value="InterPro"/>
</dbReference>
<dbReference type="SUPFAM" id="SSF116878">
    <property type="entry name" value="TrmE connector domain"/>
    <property type="match status" value="1"/>
</dbReference>
<keyword evidence="3" id="KW-0819">tRNA processing</keyword>
<evidence type="ECO:0000256" key="1">
    <source>
        <dbReference type="ARBA" id="ARBA00004173"/>
    </source>
</evidence>
<dbReference type="HAMAP" id="MF_00379">
    <property type="entry name" value="GTPase_MnmE"/>
    <property type="match status" value="1"/>
</dbReference>
<organism evidence="9 10">
    <name type="scientific">Chionoecetes opilio</name>
    <name type="common">Atlantic snow crab</name>
    <name type="synonym">Cancer opilio</name>
    <dbReference type="NCBI Taxonomy" id="41210"/>
    <lineage>
        <taxon>Eukaryota</taxon>
        <taxon>Metazoa</taxon>
        <taxon>Ecdysozoa</taxon>
        <taxon>Arthropoda</taxon>
        <taxon>Crustacea</taxon>
        <taxon>Multicrustacea</taxon>
        <taxon>Malacostraca</taxon>
        <taxon>Eumalacostraca</taxon>
        <taxon>Eucarida</taxon>
        <taxon>Decapoda</taxon>
        <taxon>Pleocyemata</taxon>
        <taxon>Brachyura</taxon>
        <taxon>Eubrachyura</taxon>
        <taxon>Majoidea</taxon>
        <taxon>Majidae</taxon>
        <taxon>Chionoecetes</taxon>
    </lineage>
</organism>
<dbReference type="InterPro" id="IPR027266">
    <property type="entry name" value="TrmE/GcvT-like"/>
</dbReference>
<feature type="domain" description="GTP-binding protein TrmE N-terminal" evidence="7">
    <location>
        <begin position="55"/>
        <end position="172"/>
    </location>
</feature>
<name>A0A8J5CZU8_CHIOP</name>
<evidence type="ECO:0000256" key="3">
    <source>
        <dbReference type="ARBA" id="ARBA00022694"/>
    </source>
</evidence>
<dbReference type="Gene3D" id="3.40.50.300">
    <property type="entry name" value="P-loop containing nucleotide triphosphate hydrolases"/>
    <property type="match status" value="1"/>
</dbReference>
<dbReference type="InterPro" id="IPR004520">
    <property type="entry name" value="GTPase_MnmE"/>
</dbReference>
<dbReference type="InterPro" id="IPR031168">
    <property type="entry name" value="G_TrmE"/>
</dbReference>
<dbReference type="GO" id="GO:0005525">
    <property type="term" value="F:GTP binding"/>
    <property type="evidence" value="ECO:0007669"/>
    <property type="project" value="UniProtKB-KW"/>
</dbReference>
<dbReference type="FunFam" id="3.30.1360.120:FF:000007">
    <property type="entry name" value="tRNA modification GTPase GTPBP3, mitochondrial"/>
    <property type="match status" value="1"/>
</dbReference>
<dbReference type="InterPro" id="IPR027417">
    <property type="entry name" value="P-loop_NTPase"/>
</dbReference>
<dbReference type="GO" id="GO:0002098">
    <property type="term" value="P:tRNA wobble uridine modification"/>
    <property type="evidence" value="ECO:0007669"/>
    <property type="project" value="TreeGrafter"/>
</dbReference>
<dbReference type="AlphaFoldDB" id="A0A8J5CZU8"/>
<dbReference type="Proteomes" id="UP000770661">
    <property type="component" value="Unassembled WGS sequence"/>
</dbReference>
<dbReference type="PANTHER" id="PTHR42714">
    <property type="entry name" value="TRNA MODIFICATION GTPASE GTPBP3"/>
    <property type="match status" value="1"/>
</dbReference>
<keyword evidence="5" id="KW-0342">GTP-binding</keyword>
<dbReference type="NCBIfam" id="TIGR00231">
    <property type="entry name" value="small_GTP"/>
    <property type="match status" value="1"/>
</dbReference>
<dbReference type="OrthoDB" id="188276at2759"/>
<dbReference type="Gene3D" id="1.20.120.430">
    <property type="entry name" value="tRNA modification GTPase MnmE domain 2"/>
    <property type="match status" value="2"/>
</dbReference>
<evidence type="ECO:0000259" key="8">
    <source>
        <dbReference type="Pfam" id="PF12631"/>
    </source>
</evidence>
<evidence type="ECO:0000259" key="6">
    <source>
        <dbReference type="Pfam" id="PF01926"/>
    </source>
</evidence>
<evidence type="ECO:0000313" key="10">
    <source>
        <dbReference type="Proteomes" id="UP000770661"/>
    </source>
</evidence>
<evidence type="ECO:0000259" key="7">
    <source>
        <dbReference type="Pfam" id="PF10396"/>
    </source>
</evidence>
<keyword evidence="4" id="KW-0547">Nucleotide-binding</keyword>
<dbReference type="GO" id="GO:0030488">
    <property type="term" value="P:tRNA methylation"/>
    <property type="evidence" value="ECO:0007669"/>
    <property type="project" value="TreeGrafter"/>
</dbReference>
<dbReference type="GO" id="GO:0005739">
    <property type="term" value="C:mitochondrion"/>
    <property type="evidence" value="ECO:0007669"/>
    <property type="project" value="UniProtKB-SubCell"/>
</dbReference>
<dbReference type="InterPro" id="IPR025867">
    <property type="entry name" value="MnmE_helical"/>
</dbReference>
<dbReference type="Pfam" id="PF01926">
    <property type="entry name" value="MMR_HSR1"/>
    <property type="match status" value="1"/>
</dbReference>